<dbReference type="InterPro" id="IPR038063">
    <property type="entry name" value="Transpep_catalytic_dom"/>
</dbReference>
<dbReference type="GO" id="GO:0016740">
    <property type="term" value="F:transferase activity"/>
    <property type="evidence" value="ECO:0007669"/>
    <property type="project" value="UniProtKB-KW"/>
</dbReference>
<comment type="caution">
    <text evidence="9">The sequence shown here is derived from an EMBL/GenBank/DDBJ whole genome shotgun (WGS) entry which is preliminary data.</text>
</comment>
<reference evidence="9 10" key="1">
    <citation type="submission" date="2019-10" db="EMBL/GenBank/DDBJ databases">
        <title>Streptomyces smaragdinus sp. nov. and Streptomyces fabii sp. nov., isolated from the gut of fungus growing-termite Macrotermes natalensis.</title>
        <authorList>
            <person name="Schwitalla J."/>
            <person name="Benndorf R."/>
            <person name="Martin K."/>
            <person name="De Beer W."/>
            <person name="Kaster A.-K."/>
            <person name="Vollmers J."/>
            <person name="Poulsen M."/>
            <person name="Beemelmanns C."/>
        </authorList>
    </citation>
    <scope>NUCLEOTIDE SEQUENCE [LARGE SCALE GENOMIC DNA]</scope>
    <source>
        <strain evidence="9 10">RB5</strain>
    </source>
</reference>
<organism evidence="9 10">
    <name type="scientific">Streptomyces smaragdinus</name>
    <dbReference type="NCBI Taxonomy" id="2585196"/>
    <lineage>
        <taxon>Bacteria</taxon>
        <taxon>Bacillati</taxon>
        <taxon>Actinomycetota</taxon>
        <taxon>Actinomycetes</taxon>
        <taxon>Kitasatosporales</taxon>
        <taxon>Streptomycetaceae</taxon>
        <taxon>Streptomyces</taxon>
    </lineage>
</organism>
<dbReference type="SUPFAM" id="SSF141523">
    <property type="entry name" value="L,D-transpeptidase catalytic domain-like"/>
    <property type="match status" value="1"/>
</dbReference>
<feature type="active site" description="Proton donor/acceptor" evidence="6">
    <location>
        <position position="194"/>
    </location>
</feature>
<dbReference type="EMBL" id="WEGJ01000008">
    <property type="protein sequence ID" value="MQY12750.1"/>
    <property type="molecule type" value="Genomic_DNA"/>
</dbReference>
<dbReference type="InterPro" id="IPR050979">
    <property type="entry name" value="LD-transpeptidase"/>
</dbReference>
<evidence type="ECO:0000256" key="6">
    <source>
        <dbReference type="PROSITE-ProRule" id="PRU01373"/>
    </source>
</evidence>
<dbReference type="CDD" id="cd16913">
    <property type="entry name" value="YkuD_like"/>
    <property type="match status" value="1"/>
</dbReference>
<dbReference type="Pfam" id="PF03734">
    <property type="entry name" value="YkuD"/>
    <property type="match status" value="1"/>
</dbReference>
<keyword evidence="2" id="KW-0808">Transferase</keyword>
<evidence type="ECO:0000313" key="10">
    <source>
        <dbReference type="Proteomes" id="UP000466345"/>
    </source>
</evidence>
<feature type="domain" description="L,D-TPase catalytic" evidence="8">
    <location>
        <begin position="120"/>
        <end position="232"/>
    </location>
</feature>
<evidence type="ECO:0000256" key="7">
    <source>
        <dbReference type="SAM" id="SignalP"/>
    </source>
</evidence>
<keyword evidence="7" id="KW-0732">Signal</keyword>
<evidence type="ECO:0000259" key="8">
    <source>
        <dbReference type="PROSITE" id="PS52029"/>
    </source>
</evidence>
<evidence type="ECO:0000313" key="9">
    <source>
        <dbReference type="EMBL" id="MQY12750.1"/>
    </source>
</evidence>
<evidence type="ECO:0000256" key="5">
    <source>
        <dbReference type="ARBA" id="ARBA00023316"/>
    </source>
</evidence>
<dbReference type="UniPathway" id="UPA00219"/>
<name>A0A7K0CGZ7_9ACTN</name>
<dbReference type="AlphaFoldDB" id="A0A7K0CGZ7"/>
<evidence type="ECO:0000256" key="4">
    <source>
        <dbReference type="ARBA" id="ARBA00022984"/>
    </source>
</evidence>
<keyword evidence="10" id="KW-1185">Reference proteome</keyword>
<comment type="pathway">
    <text evidence="1 6">Cell wall biogenesis; peptidoglycan biosynthesis.</text>
</comment>
<evidence type="ECO:0000256" key="1">
    <source>
        <dbReference type="ARBA" id="ARBA00004752"/>
    </source>
</evidence>
<feature type="active site" description="Nucleophile" evidence="6">
    <location>
        <position position="208"/>
    </location>
</feature>
<dbReference type="GO" id="GO:0008360">
    <property type="term" value="P:regulation of cell shape"/>
    <property type="evidence" value="ECO:0007669"/>
    <property type="project" value="UniProtKB-UniRule"/>
</dbReference>
<dbReference type="PANTHER" id="PTHR30582:SF33">
    <property type="entry name" value="EXPORTED PROTEIN"/>
    <property type="match status" value="1"/>
</dbReference>
<keyword evidence="5 6" id="KW-0961">Cell wall biogenesis/degradation</keyword>
<dbReference type="InterPro" id="IPR005490">
    <property type="entry name" value="LD_TPept_cat_dom"/>
</dbReference>
<dbReference type="GO" id="GO:0005576">
    <property type="term" value="C:extracellular region"/>
    <property type="evidence" value="ECO:0007669"/>
    <property type="project" value="TreeGrafter"/>
</dbReference>
<feature type="signal peptide" evidence="7">
    <location>
        <begin position="1"/>
        <end position="39"/>
    </location>
</feature>
<gene>
    <name evidence="9" type="ORF">SRB5_28890</name>
</gene>
<evidence type="ECO:0000256" key="2">
    <source>
        <dbReference type="ARBA" id="ARBA00022679"/>
    </source>
</evidence>
<dbReference type="PROSITE" id="PS51318">
    <property type="entry name" value="TAT"/>
    <property type="match status" value="1"/>
</dbReference>
<feature type="chain" id="PRO_5029528626" description="L,D-TPase catalytic domain-containing protein" evidence="7">
    <location>
        <begin position="40"/>
        <end position="276"/>
    </location>
</feature>
<keyword evidence="3 6" id="KW-0133">Cell shape</keyword>
<dbReference type="PROSITE" id="PS52029">
    <property type="entry name" value="LD_TPASE"/>
    <property type="match status" value="1"/>
</dbReference>
<proteinExistence type="predicted"/>
<sequence>MTTLPVPARRGRPRRGRLLAAAALTAAGLALGPVPAVQAAAPAACTPQTGPYQWQLEKRLGLPEDGRASVADCEAVAALQKQLKLKQTGKADLVTYRMALVDDVRKDPNARKKCPVRSYRVTCIDLTRQVLWVQAGKTGKLLFAPVPVRTGLPGFETRTGWQEIYWRHKDHFSTIYDNAPMPYSQFFNGGQALHGTYHDLFTSGSGGCVNLRVADAEKLWNLLEEGDHLYIYGKKPTTVRAAAAPMSEEDRLVSEYFGSFDIEPSVTPDTPVTPAF</sequence>
<evidence type="ECO:0000256" key="3">
    <source>
        <dbReference type="ARBA" id="ARBA00022960"/>
    </source>
</evidence>
<dbReference type="InterPro" id="IPR006311">
    <property type="entry name" value="TAT_signal"/>
</dbReference>
<dbReference type="GO" id="GO:0071972">
    <property type="term" value="F:peptidoglycan L,D-transpeptidase activity"/>
    <property type="evidence" value="ECO:0007669"/>
    <property type="project" value="TreeGrafter"/>
</dbReference>
<dbReference type="Proteomes" id="UP000466345">
    <property type="component" value="Unassembled WGS sequence"/>
</dbReference>
<dbReference type="PANTHER" id="PTHR30582">
    <property type="entry name" value="L,D-TRANSPEPTIDASE"/>
    <property type="match status" value="1"/>
</dbReference>
<accession>A0A7K0CGZ7</accession>
<dbReference type="RefSeq" id="WP_153452348.1">
    <property type="nucleotide sequence ID" value="NZ_WEGJ01000008.1"/>
</dbReference>
<protein>
    <recommendedName>
        <fullName evidence="8">L,D-TPase catalytic domain-containing protein</fullName>
    </recommendedName>
</protein>
<dbReference type="Gene3D" id="2.40.440.10">
    <property type="entry name" value="L,D-transpeptidase catalytic domain-like"/>
    <property type="match status" value="1"/>
</dbReference>
<dbReference type="GO" id="GO:0071555">
    <property type="term" value="P:cell wall organization"/>
    <property type="evidence" value="ECO:0007669"/>
    <property type="project" value="UniProtKB-UniRule"/>
</dbReference>
<dbReference type="OrthoDB" id="8887048at2"/>
<keyword evidence="4 6" id="KW-0573">Peptidoglycan synthesis</keyword>
<dbReference type="GO" id="GO:0018104">
    <property type="term" value="P:peptidoglycan-protein cross-linking"/>
    <property type="evidence" value="ECO:0007669"/>
    <property type="project" value="TreeGrafter"/>
</dbReference>